<gene>
    <name evidence="1" type="ORF">L1987_32831</name>
</gene>
<dbReference type="Proteomes" id="UP001056120">
    <property type="component" value="Linkage Group LG11"/>
</dbReference>
<evidence type="ECO:0000313" key="2">
    <source>
        <dbReference type="Proteomes" id="UP001056120"/>
    </source>
</evidence>
<keyword evidence="2" id="KW-1185">Reference proteome</keyword>
<proteinExistence type="predicted"/>
<name>A0ACB9HNP4_9ASTR</name>
<accession>A0ACB9HNP4</accession>
<protein>
    <submittedName>
        <fullName evidence="1">Uncharacterized protein</fullName>
    </submittedName>
</protein>
<reference evidence="1 2" key="2">
    <citation type="journal article" date="2022" name="Mol. Ecol. Resour.">
        <title>The genomes of chicory, endive, great burdock and yacon provide insights into Asteraceae paleo-polyploidization history and plant inulin production.</title>
        <authorList>
            <person name="Fan W."/>
            <person name="Wang S."/>
            <person name="Wang H."/>
            <person name="Wang A."/>
            <person name="Jiang F."/>
            <person name="Liu H."/>
            <person name="Zhao H."/>
            <person name="Xu D."/>
            <person name="Zhang Y."/>
        </authorList>
    </citation>
    <scope>NUCLEOTIDE SEQUENCE [LARGE SCALE GENOMIC DNA]</scope>
    <source>
        <strain evidence="2">cv. Yunnan</strain>
        <tissue evidence="1">Leaves</tissue>
    </source>
</reference>
<reference evidence="2" key="1">
    <citation type="journal article" date="2022" name="Mol. Ecol. Resour.">
        <title>The genomes of chicory, endive, great burdock and yacon provide insights into Asteraceae palaeo-polyploidization history and plant inulin production.</title>
        <authorList>
            <person name="Fan W."/>
            <person name="Wang S."/>
            <person name="Wang H."/>
            <person name="Wang A."/>
            <person name="Jiang F."/>
            <person name="Liu H."/>
            <person name="Zhao H."/>
            <person name="Xu D."/>
            <person name="Zhang Y."/>
        </authorList>
    </citation>
    <scope>NUCLEOTIDE SEQUENCE [LARGE SCALE GENOMIC DNA]</scope>
    <source>
        <strain evidence="2">cv. Yunnan</strain>
    </source>
</reference>
<sequence length="307" mass="35082">MVFPKCAENRSLEAVKLLAKHCKYFRFRRKTESCKAAKHEKTVYPQVNPSEMVVPSFHPVECLNWDFSAWVTPRTNIWEYDTKTFRMTQLCGLQTEIHLSILVQASSKSVAMESCTLFLLVILIPLWSSSIVSSKKSTNPVAQLLDNGNLVIREESRTVWQSFDYPGDTYLPGMKIGKDLITGIDRQFISWKRLDDPSPVQYVVWMNTNGFPQIFERQGSVLHTRLGPWNGVSFSGMPSVTINRTIENEFVMNEKEIYYKIEVDRSVVTKLYLKPEGGQNDKNMAYINVVGMSSGRSLFAPACFVFC</sequence>
<organism evidence="1 2">
    <name type="scientific">Smallanthus sonchifolius</name>
    <dbReference type="NCBI Taxonomy" id="185202"/>
    <lineage>
        <taxon>Eukaryota</taxon>
        <taxon>Viridiplantae</taxon>
        <taxon>Streptophyta</taxon>
        <taxon>Embryophyta</taxon>
        <taxon>Tracheophyta</taxon>
        <taxon>Spermatophyta</taxon>
        <taxon>Magnoliopsida</taxon>
        <taxon>eudicotyledons</taxon>
        <taxon>Gunneridae</taxon>
        <taxon>Pentapetalae</taxon>
        <taxon>asterids</taxon>
        <taxon>campanulids</taxon>
        <taxon>Asterales</taxon>
        <taxon>Asteraceae</taxon>
        <taxon>Asteroideae</taxon>
        <taxon>Heliantheae alliance</taxon>
        <taxon>Millerieae</taxon>
        <taxon>Smallanthus</taxon>
    </lineage>
</organism>
<dbReference type="EMBL" id="CM042028">
    <property type="protein sequence ID" value="KAI3797573.1"/>
    <property type="molecule type" value="Genomic_DNA"/>
</dbReference>
<evidence type="ECO:0000313" key="1">
    <source>
        <dbReference type="EMBL" id="KAI3797573.1"/>
    </source>
</evidence>
<comment type="caution">
    <text evidence="1">The sequence shown here is derived from an EMBL/GenBank/DDBJ whole genome shotgun (WGS) entry which is preliminary data.</text>
</comment>